<comment type="caution">
    <text evidence="2">The sequence shown here is derived from an EMBL/GenBank/DDBJ whole genome shotgun (WGS) entry which is preliminary data.</text>
</comment>
<dbReference type="InParanoid" id="A0A152A8T4"/>
<dbReference type="Proteomes" id="UP000076078">
    <property type="component" value="Unassembled WGS sequence"/>
</dbReference>
<proteinExistence type="predicted"/>
<sequence length="99" mass="10955">MNVSRILIKSRRIISINSKPTCVNSITLTSNKYQISTILSTLNSNTSLNNNTETNNSISGSGNGTKNRNILKNDKDLNSNNNFKLAFLNTLYQQDDDGT</sequence>
<feature type="region of interest" description="Disordered" evidence="1">
    <location>
        <begin position="46"/>
        <end position="75"/>
    </location>
</feature>
<evidence type="ECO:0000313" key="2">
    <source>
        <dbReference type="EMBL" id="KYR02535.1"/>
    </source>
</evidence>
<name>A0A152A8T4_TIELA</name>
<protein>
    <submittedName>
        <fullName evidence="2">Unconventional myosin heavy chain</fullName>
    </submittedName>
</protein>
<evidence type="ECO:0000256" key="1">
    <source>
        <dbReference type="SAM" id="MobiDB-lite"/>
    </source>
</evidence>
<dbReference type="EMBL" id="LODT01000004">
    <property type="protein sequence ID" value="KYR02535.1"/>
    <property type="molecule type" value="Genomic_DNA"/>
</dbReference>
<keyword evidence="3" id="KW-1185">Reference proteome</keyword>
<evidence type="ECO:0000313" key="3">
    <source>
        <dbReference type="Proteomes" id="UP000076078"/>
    </source>
</evidence>
<accession>A0A152A8T4</accession>
<reference evidence="2 3" key="1">
    <citation type="submission" date="2015-12" db="EMBL/GenBank/DDBJ databases">
        <title>Dictyostelia acquired genes for synthesis and detection of signals that induce cell-type specialization by lateral gene transfer from prokaryotes.</title>
        <authorList>
            <person name="Gloeckner G."/>
            <person name="Schaap P."/>
        </authorList>
    </citation>
    <scope>NUCLEOTIDE SEQUENCE [LARGE SCALE GENOMIC DNA]</scope>
    <source>
        <strain evidence="2 3">TK</strain>
    </source>
</reference>
<organism evidence="2 3">
    <name type="scientific">Tieghemostelium lacteum</name>
    <name type="common">Slime mold</name>
    <name type="synonym">Dictyostelium lacteum</name>
    <dbReference type="NCBI Taxonomy" id="361077"/>
    <lineage>
        <taxon>Eukaryota</taxon>
        <taxon>Amoebozoa</taxon>
        <taxon>Evosea</taxon>
        <taxon>Eumycetozoa</taxon>
        <taxon>Dictyostelia</taxon>
        <taxon>Dictyosteliales</taxon>
        <taxon>Raperosteliaceae</taxon>
        <taxon>Tieghemostelium</taxon>
    </lineage>
</organism>
<gene>
    <name evidence="2" type="ORF">DLAC_01380</name>
</gene>
<dbReference type="AlphaFoldDB" id="A0A152A8T4"/>
<feature type="compositionally biased region" description="Low complexity" evidence="1">
    <location>
        <begin position="46"/>
        <end position="60"/>
    </location>
</feature>